<sequence length="217" mass="23059">MRNIIIFSLCSFFANAQVGVNTTSPSRTLDVNGTLRVRTQTDQSSNSSYDNVMISDANGNVDYVKKNLLNQQMTQLFSLTTLPSVNVGGSGTVSPVSISNQSVTLTKPAFVIINYSVPVTLSAAASDGRMKLLRTHLNVDGTNVVRSSNAYTNSTSTGTNLTGIFYNTGSYITLLGAGTHSIEILGTCFDFAAAANCVQGGNFSGTSFQAHAMYNDY</sequence>
<proteinExistence type="predicted"/>
<keyword evidence="1" id="KW-0732">Signal</keyword>
<dbReference type="OrthoDB" id="1251983at2"/>
<dbReference type="AlphaFoldDB" id="A0A1N7LH64"/>
<gene>
    <name evidence="2" type="ORF">SAMN05421785_102233</name>
</gene>
<evidence type="ECO:0000313" key="3">
    <source>
        <dbReference type="Proteomes" id="UP000185781"/>
    </source>
</evidence>
<reference evidence="2 3" key="1">
    <citation type="submission" date="2017-01" db="EMBL/GenBank/DDBJ databases">
        <authorList>
            <person name="Mah S.A."/>
            <person name="Swanson W.J."/>
            <person name="Moy G.W."/>
            <person name="Vacquier V.D."/>
        </authorList>
    </citation>
    <scope>NUCLEOTIDE SEQUENCE [LARGE SCALE GENOMIC DNA]</scope>
    <source>
        <strain evidence="2 3">DSM 18014</strain>
    </source>
</reference>
<feature type="signal peptide" evidence="1">
    <location>
        <begin position="1"/>
        <end position="16"/>
    </location>
</feature>
<feature type="chain" id="PRO_5011958538" evidence="1">
    <location>
        <begin position="17"/>
        <end position="217"/>
    </location>
</feature>
<dbReference type="RefSeq" id="WP_076390706.1">
    <property type="nucleotide sequence ID" value="NZ_FTOV01000002.1"/>
</dbReference>
<dbReference type="STRING" id="373672.SAMN05421785_102233"/>
<dbReference type="Proteomes" id="UP000185781">
    <property type="component" value="Unassembled WGS sequence"/>
</dbReference>
<evidence type="ECO:0000313" key="2">
    <source>
        <dbReference type="EMBL" id="SIS73160.1"/>
    </source>
</evidence>
<dbReference type="EMBL" id="FTOV01000002">
    <property type="protein sequence ID" value="SIS73160.1"/>
    <property type="molecule type" value="Genomic_DNA"/>
</dbReference>
<accession>A0A1N7LH64</accession>
<organism evidence="2 3">
    <name type="scientific">Chryseobacterium gambrini</name>
    <dbReference type="NCBI Taxonomy" id="373672"/>
    <lineage>
        <taxon>Bacteria</taxon>
        <taxon>Pseudomonadati</taxon>
        <taxon>Bacteroidota</taxon>
        <taxon>Flavobacteriia</taxon>
        <taxon>Flavobacteriales</taxon>
        <taxon>Weeksellaceae</taxon>
        <taxon>Chryseobacterium group</taxon>
        <taxon>Chryseobacterium</taxon>
    </lineage>
</organism>
<protein>
    <submittedName>
        <fullName evidence="2">Uncharacterized protein</fullName>
    </submittedName>
</protein>
<evidence type="ECO:0000256" key="1">
    <source>
        <dbReference type="SAM" id="SignalP"/>
    </source>
</evidence>
<name>A0A1N7LH64_9FLAO</name>